<evidence type="ECO:0000256" key="3">
    <source>
        <dbReference type="ARBA" id="ARBA00022576"/>
    </source>
</evidence>
<dbReference type="Gene3D" id="3.40.640.10">
    <property type="entry name" value="Type I PLP-dependent aspartate aminotransferase-like (Major domain)"/>
    <property type="match status" value="1"/>
</dbReference>
<evidence type="ECO:0000256" key="5">
    <source>
        <dbReference type="ARBA" id="ARBA00022898"/>
    </source>
</evidence>
<sequence length="409" mass="44829">MLKRRQRSMTYLSSSLSRIKPSSTIAASQRARDLAAQGRDVIALSTGEPDYDTPDNICIAAVRAITQGKTRYTPVSGIPELRDAITRKFERDNGLQYKREETIVCSGGKQVIANALLATLNEGDEVIIPAPYWVSYPEIVALCNGTPVILDTSQDHGLKLTPDALAASITAKTKWVILNSPSNPSGAAYSEQELRALAQVLLRHENVLVMSDDIYEHLVYDDFAYRTIAQVEPRLKDRTLTINGVSKGHAMTGWRIGYGAGPLKLIKAMEVLQSQITSGSSSVAQWAAVEALDGPQDYLTSRREAFRRRRDMVVDRLNDCIGIRCMPPQGAFYVFPSCECTFGRMTPSGVRIDDDGVFALELLSAEGVAVVQGSAFGTAGHFRISYAASEENLTEALKRIQRFCASLQS</sequence>
<evidence type="ECO:0000313" key="9">
    <source>
        <dbReference type="Proteomes" id="UP000076848"/>
    </source>
</evidence>
<comment type="similarity">
    <text evidence="2 6">Belongs to the class-I pyridoxal-phosphate-dependent aminotransferase family.</text>
</comment>
<protein>
    <recommendedName>
        <fullName evidence="6">Aminotransferase</fullName>
        <ecNumber evidence="6">2.6.1.-</ecNumber>
    </recommendedName>
</protein>
<keyword evidence="3 6" id="KW-0032">Aminotransferase</keyword>
<dbReference type="PROSITE" id="PS00105">
    <property type="entry name" value="AA_TRANSFER_CLASS_1"/>
    <property type="match status" value="1"/>
</dbReference>
<dbReference type="STRING" id="288768.SAMEA3906486_02612"/>
<dbReference type="InterPro" id="IPR015422">
    <property type="entry name" value="PyrdxlP-dep_Trfase_small"/>
</dbReference>
<dbReference type="EMBL" id="FKIF01000006">
    <property type="protein sequence ID" value="SAI69627.1"/>
    <property type="molecule type" value="Genomic_DNA"/>
</dbReference>
<name>A0A157SGR4_9BORD</name>
<evidence type="ECO:0000256" key="1">
    <source>
        <dbReference type="ARBA" id="ARBA00001933"/>
    </source>
</evidence>
<evidence type="ECO:0000259" key="7">
    <source>
        <dbReference type="Pfam" id="PF00155"/>
    </source>
</evidence>
<accession>A0A157SGR4</accession>
<feature type="domain" description="Aminotransferase class I/classII large" evidence="7">
    <location>
        <begin position="40"/>
        <end position="400"/>
    </location>
</feature>
<dbReference type="InterPro" id="IPR050596">
    <property type="entry name" value="AspAT/PAT-like"/>
</dbReference>
<dbReference type="SUPFAM" id="SSF53383">
    <property type="entry name" value="PLP-dependent transferases"/>
    <property type="match status" value="1"/>
</dbReference>
<dbReference type="InterPro" id="IPR015424">
    <property type="entry name" value="PyrdxlP-dep_Trfase"/>
</dbReference>
<reference evidence="8 9" key="1">
    <citation type="submission" date="2016-04" db="EMBL/GenBank/DDBJ databases">
        <authorList>
            <consortium name="Pathogen Informatics"/>
        </authorList>
    </citation>
    <scope>NUCLEOTIDE SEQUENCE [LARGE SCALE GENOMIC DNA]</scope>
    <source>
        <strain evidence="8 9">H050680373</strain>
    </source>
</reference>
<keyword evidence="9" id="KW-1185">Reference proteome</keyword>
<dbReference type="InterPro" id="IPR015421">
    <property type="entry name" value="PyrdxlP-dep_Trfase_major"/>
</dbReference>
<dbReference type="PANTHER" id="PTHR46383:SF1">
    <property type="entry name" value="ASPARTATE AMINOTRANSFERASE"/>
    <property type="match status" value="1"/>
</dbReference>
<dbReference type="Gene3D" id="3.90.1150.10">
    <property type="entry name" value="Aspartate Aminotransferase, domain 1"/>
    <property type="match status" value="1"/>
</dbReference>
<dbReference type="Proteomes" id="UP000076848">
    <property type="component" value="Unassembled WGS sequence"/>
</dbReference>
<dbReference type="PANTHER" id="PTHR46383">
    <property type="entry name" value="ASPARTATE AMINOTRANSFERASE"/>
    <property type="match status" value="1"/>
</dbReference>
<evidence type="ECO:0000256" key="4">
    <source>
        <dbReference type="ARBA" id="ARBA00022679"/>
    </source>
</evidence>
<gene>
    <name evidence="8" type="ORF">SAMEA3906486_02612</name>
</gene>
<dbReference type="EC" id="2.6.1.-" evidence="6"/>
<dbReference type="Pfam" id="PF00155">
    <property type="entry name" value="Aminotran_1_2"/>
    <property type="match status" value="1"/>
</dbReference>
<dbReference type="AlphaFoldDB" id="A0A157SGR4"/>
<keyword evidence="4 6" id="KW-0808">Transferase</keyword>
<dbReference type="InterPro" id="IPR004839">
    <property type="entry name" value="Aminotransferase_I/II_large"/>
</dbReference>
<dbReference type="InterPro" id="IPR004838">
    <property type="entry name" value="NHTrfase_class1_PyrdxlP-BS"/>
</dbReference>
<keyword evidence="5" id="KW-0663">Pyridoxal phosphate</keyword>
<dbReference type="FunFam" id="3.40.640.10:FF:000033">
    <property type="entry name" value="Aspartate aminotransferase"/>
    <property type="match status" value="1"/>
</dbReference>
<dbReference type="GO" id="GO:0008483">
    <property type="term" value="F:transaminase activity"/>
    <property type="evidence" value="ECO:0007669"/>
    <property type="project" value="UniProtKB-KW"/>
</dbReference>
<evidence type="ECO:0000256" key="6">
    <source>
        <dbReference type="RuleBase" id="RU000481"/>
    </source>
</evidence>
<evidence type="ECO:0000256" key="2">
    <source>
        <dbReference type="ARBA" id="ARBA00007441"/>
    </source>
</evidence>
<dbReference type="GO" id="GO:0006520">
    <property type="term" value="P:amino acid metabolic process"/>
    <property type="evidence" value="ECO:0007669"/>
    <property type="project" value="InterPro"/>
</dbReference>
<evidence type="ECO:0000313" key="8">
    <source>
        <dbReference type="EMBL" id="SAI69627.1"/>
    </source>
</evidence>
<comment type="cofactor">
    <cofactor evidence="1 6">
        <name>pyridoxal 5'-phosphate</name>
        <dbReference type="ChEBI" id="CHEBI:597326"/>
    </cofactor>
</comment>
<dbReference type="GO" id="GO:0030170">
    <property type="term" value="F:pyridoxal phosphate binding"/>
    <property type="evidence" value="ECO:0007669"/>
    <property type="project" value="InterPro"/>
</dbReference>
<organism evidence="8 9">
    <name type="scientific">Bordetella ansorpii</name>
    <dbReference type="NCBI Taxonomy" id="288768"/>
    <lineage>
        <taxon>Bacteria</taxon>
        <taxon>Pseudomonadati</taxon>
        <taxon>Pseudomonadota</taxon>
        <taxon>Betaproteobacteria</taxon>
        <taxon>Burkholderiales</taxon>
        <taxon>Alcaligenaceae</taxon>
        <taxon>Bordetella</taxon>
    </lineage>
</organism>
<dbReference type="CDD" id="cd00609">
    <property type="entry name" value="AAT_like"/>
    <property type="match status" value="1"/>
</dbReference>
<proteinExistence type="inferred from homology"/>